<evidence type="ECO:0000256" key="2">
    <source>
        <dbReference type="ARBA" id="ARBA00022552"/>
    </source>
</evidence>
<dbReference type="NCBIfam" id="TIGR00138">
    <property type="entry name" value="rsmG_gidB"/>
    <property type="match status" value="1"/>
</dbReference>
<dbReference type="PANTHER" id="PTHR31760:SF0">
    <property type="entry name" value="S-ADENOSYL-L-METHIONINE-DEPENDENT METHYLTRANSFERASES SUPERFAMILY PROTEIN"/>
    <property type="match status" value="1"/>
</dbReference>
<keyword evidence="3 6" id="KW-0489">Methyltransferase</keyword>
<dbReference type="RefSeq" id="WP_019151786.1">
    <property type="nucleotide sequence ID" value="NZ_JBBMFL010000002.1"/>
</dbReference>
<evidence type="ECO:0000256" key="5">
    <source>
        <dbReference type="ARBA" id="ARBA00022691"/>
    </source>
</evidence>
<name>A0ABV1GU44_9BACT</name>
<dbReference type="EC" id="2.1.1.-" evidence="6"/>
<dbReference type="Gene3D" id="3.40.50.150">
    <property type="entry name" value="Vaccinia Virus protein VP39"/>
    <property type="match status" value="1"/>
</dbReference>
<evidence type="ECO:0000256" key="1">
    <source>
        <dbReference type="ARBA" id="ARBA00022490"/>
    </source>
</evidence>
<comment type="similarity">
    <text evidence="6">Belongs to the methyltransferase superfamily. RNA methyltransferase RsmG family.</text>
</comment>
<dbReference type="SUPFAM" id="SSF53335">
    <property type="entry name" value="S-adenosyl-L-methionine-dependent methyltransferases"/>
    <property type="match status" value="1"/>
</dbReference>
<dbReference type="Pfam" id="PF02527">
    <property type="entry name" value="GidB"/>
    <property type="match status" value="1"/>
</dbReference>
<dbReference type="InterPro" id="IPR003682">
    <property type="entry name" value="rRNA_ssu_MeTfrase_G"/>
</dbReference>
<evidence type="ECO:0000256" key="4">
    <source>
        <dbReference type="ARBA" id="ARBA00022679"/>
    </source>
</evidence>
<dbReference type="PANTHER" id="PTHR31760">
    <property type="entry name" value="S-ADENOSYL-L-METHIONINE-DEPENDENT METHYLTRANSFERASES SUPERFAMILY PROTEIN"/>
    <property type="match status" value="1"/>
</dbReference>
<proteinExistence type="inferred from homology"/>
<dbReference type="GO" id="GO:0008168">
    <property type="term" value="F:methyltransferase activity"/>
    <property type="evidence" value="ECO:0007669"/>
    <property type="project" value="UniProtKB-KW"/>
</dbReference>
<dbReference type="HAMAP" id="MF_00074">
    <property type="entry name" value="16SrRNA_methyltr_G"/>
    <property type="match status" value="1"/>
</dbReference>
<organism evidence="7 8">
    <name type="scientific">Alistipes intestinihominis</name>
    <dbReference type="NCBI Taxonomy" id="3133172"/>
    <lineage>
        <taxon>Bacteria</taxon>
        <taxon>Pseudomonadati</taxon>
        <taxon>Bacteroidota</taxon>
        <taxon>Bacteroidia</taxon>
        <taxon>Bacteroidales</taxon>
        <taxon>Rikenellaceae</taxon>
        <taxon>Alistipes</taxon>
    </lineage>
</organism>
<evidence type="ECO:0000313" key="7">
    <source>
        <dbReference type="EMBL" id="MEQ2543916.1"/>
    </source>
</evidence>
<sequence length="207" mass="23505">METILKYFPDLTDVQRERFAALYGLYADWNAKINVVSRKDFDQLYLRHVLHSLAIAKVCTFGDGARILDVGCGGGFPSVPLAILFPGVRFTAADSIRKKITVVEGVASSLGLENLTPRCVRVETLKERFDYVVSRAVTAMPEFVKWVWPLIERGERGSLPNGILYLKGGDLAEELALTGKRWYIYDIPRFFEEDFFETKKVVYTPKK</sequence>
<feature type="binding site" evidence="6">
    <location>
        <begin position="122"/>
        <end position="123"/>
    </location>
    <ligand>
        <name>S-adenosyl-L-methionine</name>
        <dbReference type="ChEBI" id="CHEBI:59789"/>
    </ligand>
</feature>
<feature type="binding site" evidence="6">
    <location>
        <position position="135"/>
    </location>
    <ligand>
        <name>S-adenosyl-L-methionine</name>
        <dbReference type="ChEBI" id="CHEBI:59789"/>
    </ligand>
</feature>
<dbReference type="CDD" id="cd02440">
    <property type="entry name" value="AdoMet_MTases"/>
    <property type="match status" value="1"/>
</dbReference>
<keyword evidence="2 6" id="KW-0698">rRNA processing</keyword>
<feature type="binding site" evidence="6">
    <location>
        <position position="76"/>
    </location>
    <ligand>
        <name>S-adenosyl-L-methionine</name>
        <dbReference type="ChEBI" id="CHEBI:59789"/>
    </ligand>
</feature>
<dbReference type="PIRSF" id="PIRSF003078">
    <property type="entry name" value="GidB"/>
    <property type="match status" value="1"/>
</dbReference>
<reference evidence="7 8" key="1">
    <citation type="submission" date="2024-03" db="EMBL/GenBank/DDBJ databases">
        <title>Human intestinal bacterial collection.</title>
        <authorList>
            <person name="Pauvert C."/>
            <person name="Hitch T.C.A."/>
            <person name="Clavel T."/>
        </authorList>
    </citation>
    <scope>NUCLEOTIDE SEQUENCE [LARGE SCALE GENOMIC DNA]</scope>
    <source>
        <strain evidence="7 8">CLA-KB-H122</strain>
    </source>
</reference>
<keyword evidence="5 6" id="KW-0949">S-adenosyl-L-methionine</keyword>
<dbReference type="EMBL" id="JBBMFL010000002">
    <property type="protein sequence ID" value="MEQ2543916.1"/>
    <property type="molecule type" value="Genomic_DNA"/>
</dbReference>
<feature type="binding site" evidence="6">
    <location>
        <position position="71"/>
    </location>
    <ligand>
        <name>S-adenosyl-L-methionine</name>
        <dbReference type="ChEBI" id="CHEBI:59789"/>
    </ligand>
</feature>
<comment type="caution">
    <text evidence="7">The sequence shown here is derived from an EMBL/GenBank/DDBJ whole genome shotgun (WGS) entry which is preliminary data.</text>
</comment>
<comment type="caution">
    <text evidence="6">Lacks conserved residue(s) required for the propagation of feature annotation.</text>
</comment>
<dbReference type="Proteomes" id="UP001460202">
    <property type="component" value="Unassembled WGS sequence"/>
</dbReference>
<comment type="subcellular location">
    <subcellularLocation>
        <location evidence="6">Cytoplasm</location>
    </subcellularLocation>
</comment>
<comment type="function">
    <text evidence="6">Specifically methylates the N7 position of a guanine in 16S rRNA.</text>
</comment>
<dbReference type="GeneID" id="78179897"/>
<accession>A0ABV1GU44</accession>
<keyword evidence="4 6" id="KW-0808">Transferase</keyword>
<evidence type="ECO:0000313" key="8">
    <source>
        <dbReference type="Proteomes" id="UP001460202"/>
    </source>
</evidence>
<gene>
    <name evidence="6 7" type="primary">rsmG</name>
    <name evidence="7" type="ORF">WMO46_02995</name>
</gene>
<protein>
    <recommendedName>
        <fullName evidence="6">Ribosomal RNA small subunit methyltransferase G</fullName>
        <ecNumber evidence="6">2.1.1.-</ecNumber>
    </recommendedName>
    <alternativeName>
        <fullName evidence="6">16S rRNA 7-methylguanosine methyltransferase</fullName>
        <shortName evidence="6">16S rRNA m7G methyltransferase</shortName>
    </alternativeName>
</protein>
<keyword evidence="8" id="KW-1185">Reference proteome</keyword>
<keyword evidence="1 6" id="KW-0963">Cytoplasm</keyword>
<evidence type="ECO:0000256" key="3">
    <source>
        <dbReference type="ARBA" id="ARBA00022603"/>
    </source>
</evidence>
<dbReference type="InterPro" id="IPR029063">
    <property type="entry name" value="SAM-dependent_MTases_sf"/>
</dbReference>
<dbReference type="GO" id="GO:0032259">
    <property type="term" value="P:methylation"/>
    <property type="evidence" value="ECO:0007669"/>
    <property type="project" value="UniProtKB-KW"/>
</dbReference>
<evidence type="ECO:0000256" key="6">
    <source>
        <dbReference type="HAMAP-Rule" id="MF_00074"/>
    </source>
</evidence>